<dbReference type="EMBL" id="CM007382">
    <property type="protein sequence ID" value="ONK78297.1"/>
    <property type="molecule type" value="Genomic_DNA"/>
</dbReference>
<name>A0A5P1FLK7_ASPOF</name>
<dbReference type="AlphaFoldDB" id="A0A5P1FLK7"/>
<accession>A0A5P1FLK7</accession>
<evidence type="ECO:0000313" key="2">
    <source>
        <dbReference type="Proteomes" id="UP000243459"/>
    </source>
</evidence>
<evidence type="ECO:0000313" key="1">
    <source>
        <dbReference type="EMBL" id="ONK78297.1"/>
    </source>
</evidence>
<organism evidence="1 2">
    <name type="scientific">Asparagus officinalis</name>
    <name type="common">Garden asparagus</name>
    <dbReference type="NCBI Taxonomy" id="4686"/>
    <lineage>
        <taxon>Eukaryota</taxon>
        <taxon>Viridiplantae</taxon>
        <taxon>Streptophyta</taxon>
        <taxon>Embryophyta</taxon>
        <taxon>Tracheophyta</taxon>
        <taxon>Spermatophyta</taxon>
        <taxon>Magnoliopsida</taxon>
        <taxon>Liliopsida</taxon>
        <taxon>Asparagales</taxon>
        <taxon>Asparagaceae</taxon>
        <taxon>Asparagoideae</taxon>
        <taxon>Asparagus</taxon>
    </lineage>
</organism>
<reference evidence="2" key="1">
    <citation type="journal article" date="2017" name="Nat. Commun.">
        <title>The asparagus genome sheds light on the origin and evolution of a young Y chromosome.</title>
        <authorList>
            <person name="Harkess A."/>
            <person name="Zhou J."/>
            <person name="Xu C."/>
            <person name="Bowers J.E."/>
            <person name="Van der Hulst R."/>
            <person name="Ayyampalayam S."/>
            <person name="Mercati F."/>
            <person name="Riccardi P."/>
            <person name="McKain M.R."/>
            <person name="Kakrana A."/>
            <person name="Tang H."/>
            <person name="Ray J."/>
            <person name="Groenendijk J."/>
            <person name="Arikit S."/>
            <person name="Mathioni S.M."/>
            <person name="Nakano M."/>
            <person name="Shan H."/>
            <person name="Telgmann-Rauber A."/>
            <person name="Kanno A."/>
            <person name="Yue Z."/>
            <person name="Chen H."/>
            <person name="Li W."/>
            <person name="Chen Y."/>
            <person name="Xu X."/>
            <person name="Zhang Y."/>
            <person name="Luo S."/>
            <person name="Chen H."/>
            <person name="Gao J."/>
            <person name="Mao Z."/>
            <person name="Pires J.C."/>
            <person name="Luo M."/>
            <person name="Kudrna D."/>
            <person name="Wing R.A."/>
            <person name="Meyers B.C."/>
            <person name="Yi K."/>
            <person name="Kong H."/>
            <person name="Lavrijsen P."/>
            <person name="Sunseri F."/>
            <person name="Falavigna A."/>
            <person name="Ye Y."/>
            <person name="Leebens-Mack J.H."/>
            <person name="Chen G."/>
        </authorList>
    </citation>
    <scope>NUCLEOTIDE SEQUENCE [LARGE SCALE GENOMIC DNA]</scope>
    <source>
        <strain evidence="2">cv. DH0086</strain>
    </source>
</reference>
<dbReference type="Gramene" id="ONK78297">
    <property type="protein sequence ID" value="ONK78297"/>
    <property type="gene ID" value="A4U43_C02F16830"/>
</dbReference>
<sequence length="123" mass="13543">MLPEKRRRVRREGWGCRHAERRPAIHFIRPPRKQPMESHGCRVSRSEERRLFSSRSGFGAAGSGGGQAVTVWAWQAAQRPNATIHVIRTHQGEAAATGRVPADVGGSAEAAVMRCPRRAGARL</sequence>
<protein>
    <submittedName>
        <fullName evidence="1">Uncharacterized protein</fullName>
    </submittedName>
</protein>
<dbReference type="Proteomes" id="UP000243459">
    <property type="component" value="Chromosome 2"/>
</dbReference>
<proteinExistence type="predicted"/>
<gene>
    <name evidence="1" type="ORF">A4U43_C02F16830</name>
</gene>
<keyword evidence="2" id="KW-1185">Reference proteome</keyword>